<comment type="similarity">
    <text evidence="1 4">Belongs to the glycosyl hydrolase 32 family.</text>
</comment>
<proteinExistence type="inferred from homology"/>
<comment type="caution">
    <text evidence="7">The sequence shown here is derived from an EMBL/GenBank/DDBJ whole genome shotgun (WGS) entry which is preliminary data.</text>
</comment>
<reference evidence="8" key="1">
    <citation type="journal article" date="2019" name="Int. J. Syst. Evol. Microbiol.">
        <title>The Global Catalogue of Microorganisms (GCM) 10K type strain sequencing project: providing services to taxonomists for standard genome sequencing and annotation.</title>
        <authorList>
            <consortium name="The Broad Institute Genomics Platform"/>
            <consortium name="The Broad Institute Genome Sequencing Center for Infectious Disease"/>
            <person name="Wu L."/>
            <person name="Ma J."/>
        </authorList>
    </citation>
    <scope>NUCLEOTIDE SEQUENCE [LARGE SCALE GENOMIC DNA]</scope>
    <source>
        <strain evidence="8">JCM 17316</strain>
    </source>
</reference>
<keyword evidence="3 4" id="KW-0326">Glycosidase</keyword>
<accession>A0ABP7ZDG2</accession>
<evidence type="ECO:0000256" key="4">
    <source>
        <dbReference type="RuleBase" id="RU362110"/>
    </source>
</evidence>
<keyword evidence="2 4" id="KW-0378">Hydrolase</keyword>
<dbReference type="Gene3D" id="2.115.10.20">
    <property type="entry name" value="Glycosyl hydrolase domain, family 43"/>
    <property type="match status" value="1"/>
</dbReference>
<dbReference type="SUPFAM" id="SSF75005">
    <property type="entry name" value="Arabinanase/levansucrase/invertase"/>
    <property type="match status" value="1"/>
</dbReference>
<feature type="domain" description="Glycosyl hydrolase family 32 N-terminal" evidence="5">
    <location>
        <begin position="33"/>
        <end position="95"/>
    </location>
</feature>
<evidence type="ECO:0000313" key="7">
    <source>
        <dbReference type="EMBL" id="GAA4153380.1"/>
    </source>
</evidence>
<feature type="domain" description="Glycosyl hydrolase family 32 C-terminal" evidence="6">
    <location>
        <begin position="133"/>
        <end position="213"/>
    </location>
</feature>
<evidence type="ECO:0008006" key="9">
    <source>
        <dbReference type="Google" id="ProtNLM"/>
    </source>
</evidence>
<evidence type="ECO:0000259" key="6">
    <source>
        <dbReference type="Pfam" id="PF08244"/>
    </source>
</evidence>
<dbReference type="RefSeq" id="WP_345024291.1">
    <property type="nucleotide sequence ID" value="NZ_BAABDO010000111.1"/>
</dbReference>
<evidence type="ECO:0000313" key="8">
    <source>
        <dbReference type="Proteomes" id="UP001500266"/>
    </source>
</evidence>
<dbReference type="InterPro" id="IPR013148">
    <property type="entry name" value="Glyco_hydro_32_N"/>
</dbReference>
<dbReference type="InterPro" id="IPR013320">
    <property type="entry name" value="ConA-like_dom_sf"/>
</dbReference>
<dbReference type="Proteomes" id="UP001500266">
    <property type="component" value="Unassembled WGS sequence"/>
</dbReference>
<organism evidence="7 8">
    <name type="scientific">Actinomadura keratinilytica</name>
    <dbReference type="NCBI Taxonomy" id="547461"/>
    <lineage>
        <taxon>Bacteria</taxon>
        <taxon>Bacillati</taxon>
        <taxon>Actinomycetota</taxon>
        <taxon>Actinomycetes</taxon>
        <taxon>Streptosporangiales</taxon>
        <taxon>Thermomonosporaceae</taxon>
        <taxon>Actinomadura</taxon>
    </lineage>
</organism>
<evidence type="ECO:0000259" key="5">
    <source>
        <dbReference type="Pfam" id="PF00251"/>
    </source>
</evidence>
<evidence type="ECO:0000256" key="2">
    <source>
        <dbReference type="ARBA" id="ARBA00022801"/>
    </source>
</evidence>
<dbReference type="EMBL" id="BAABDO010000111">
    <property type="protein sequence ID" value="GAA4153380.1"/>
    <property type="molecule type" value="Genomic_DNA"/>
</dbReference>
<dbReference type="SUPFAM" id="SSF49899">
    <property type="entry name" value="Concanavalin A-like lectins/glucanases"/>
    <property type="match status" value="1"/>
</dbReference>
<dbReference type="InterPro" id="IPR051214">
    <property type="entry name" value="GH32_Enzymes"/>
</dbReference>
<evidence type="ECO:0000256" key="1">
    <source>
        <dbReference type="ARBA" id="ARBA00009902"/>
    </source>
</evidence>
<gene>
    <name evidence="7" type="ORF">GCM10022416_52430</name>
</gene>
<dbReference type="PANTHER" id="PTHR43101">
    <property type="entry name" value="BETA-FRUCTOSIDASE"/>
    <property type="match status" value="1"/>
</dbReference>
<keyword evidence="8" id="KW-1185">Reference proteome</keyword>
<name>A0ABP7ZDG2_9ACTN</name>
<evidence type="ECO:0000256" key="3">
    <source>
        <dbReference type="ARBA" id="ARBA00023295"/>
    </source>
</evidence>
<dbReference type="PANTHER" id="PTHR43101:SF1">
    <property type="entry name" value="BETA-FRUCTOSIDASE"/>
    <property type="match status" value="1"/>
</dbReference>
<dbReference type="Pfam" id="PF00251">
    <property type="entry name" value="Glyco_hydro_32N"/>
    <property type="match status" value="1"/>
</dbReference>
<dbReference type="Pfam" id="PF08244">
    <property type="entry name" value="Glyco_hydro_32C"/>
    <property type="match status" value="1"/>
</dbReference>
<dbReference type="InterPro" id="IPR023296">
    <property type="entry name" value="Glyco_hydro_beta-prop_sf"/>
</dbReference>
<dbReference type="InterPro" id="IPR013189">
    <property type="entry name" value="Glyco_hydro_32_C"/>
</dbReference>
<sequence>MPPAQAAPPRKARPAAISGAGLRVFGRLLKRADGGRLDQGPDFYAPAVLQDSAAGRVLLWGWSWEARPQEDTDRAGWSGVLTAPRVTGVRPDGRLSMTPAPELERLRAQVPFTADGRLPVALPDAYELLITATGPAAVGLLRSADGRRVALVLDPAAGTVMLDRAGRPRTRGSRPSILRADVAPDRPLAVRLLVDGSLFELFADGGAATERIYRRPGDVPELTVAGAAHVTGWEPALPKHG</sequence>
<dbReference type="Gene3D" id="2.60.120.560">
    <property type="entry name" value="Exo-inulinase, domain 1"/>
    <property type="match status" value="1"/>
</dbReference>
<protein>
    <recommendedName>
        <fullName evidence="9">Glycosyl hydrolase family 32 C-terminal domain-containing protein</fullName>
    </recommendedName>
</protein>